<organism evidence="1 2">
    <name type="scientific">Holotrichia oblita</name>
    <name type="common">Chafer beetle</name>
    <dbReference type="NCBI Taxonomy" id="644536"/>
    <lineage>
        <taxon>Eukaryota</taxon>
        <taxon>Metazoa</taxon>
        <taxon>Ecdysozoa</taxon>
        <taxon>Arthropoda</taxon>
        <taxon>Hexapoda</taxon>
        <taxon>Insecta</taxon>
        <taxon>Pterygota</taxon>
        <taxon>Neoptera</taxon>
        <taxon>Endopterygota</taxon>
        <taxon>Coleoptera</taxon>
        <taxon>Polyphaga</taxon>
        <taxon>Scarabaeiformia</taxon>
        <taxon>Scarabaeidae</taxon>
        <taxon>Melolonthinae</taxon>
        <taxon>Holotrichia</taxon>
    </lineage>
</organism>
<name>A0ACB9ST07_HOLOL</name>
<gene>
    <name evidence="1" type="ORF">MML48_8g00008414</name>
</gene>
<comment type="caution">
    <text evidence="1">The sequence shown here is derived from an EMBL/GenBank/DDBJ whole genome shotgun (WGS) entry which is preliminary data.</text>
</comment>
<dbReference type="Proteomes" id="UP001056778">
    <property type="component" value="Chromosome 8"/>
</dbReference>
<dbReference type="EMBL" id="CM043022">
    <property type="protein sequence ID" value="KAI4457159.1"/>
    <property type="molecule type" value="Genomic_DNA"/>
</dbReference>
<reference evidence="1" key="1">
    <citation type="submission" date="2022-04" db="EMBL/GenBank/DDBJ databases">
        <title>Chromosome-scale genome assembly of Holotrichia oblita Faldermann.</title>
        <authorList>
            <person name="Rongchong L."/>
        </authorList>
    </citation>
    <scope>NUCLEOTIDE SEQUENCE</scope>
    <source>
        <strain evidence="1">81SQS9</strain>
    </source>
</reference>
<evidence type="ECO:0000313" key="2">
    <source>
        <dbReference type="Proteomes" id="UP001056778"/>
    </source>
</evidence>
<proteinExistence type="predicted"/>
<sequence>MSYSLKNVYATLPKTQRGQPLVLGGDPKGKNFLYTNGNSVIIRNIDNPAISDIYTEHSLPVNVAKYSPSGFYIASGDQSGKIRIWDTVNKEHILKNEFHPIGGPIKDIAWSPDNQRMVVVGEGRERFGHVFMSETGTSVGEISGQSKPINSCDFKPSRPFRIITGSEDNTIGVFEGPPFKFKMTKQEHTRFVQAVKYSPSGNLFASAGFDGKVFLYDGTSSDLVGEVGSPAHGGGVYGVGWSPDGKQLLTTSGDKTARLWDVETRQMVSEFVLGSSVEDQQVSCLWQGQYLLSVSLSGFINYLDINNPSKPLRIVKGHNKPITVLTLSEDHSNIFTGSHDGFVTNWNAQTGENLRIDGVGHGNQINGIRAHGTLLYTCGIDDSVKQIDIENNTYTKVEVKLGSQPRGMDLLNEQNIIITASVNELTVIQDNRKVNTLKVSYEPSSASVSPRGDVAIGGTMDNKVHIYELKGTELVEKKVLDHLGPVTDVAYSPDDKYLVASDSNRKVILYKVPEYELATNQEWGFHNARVNCIAWSPDSLLVASGSLDTNIIIWSVEKPNKHIIVKNAHAQSQITRVSWLDNNTLVSVGQDCNTKLWTITPF</sequence>
<keyword evidence="2" id="KW-1185">Reference proteome</keyword>
<evidence type="ECO:0000313" key="1">
    <source>
        <dbReference type="EMBL" id="KAI4457159.1"/>
    </source>
</evidence>
<protein>
    <submittedName>
        <fullName evidence="1">Wd-repeatcontaining protein wdr1</fullName>
    </submittedName>
</protein>
<accession>A0ACB9ST07</accession>